<protein>
    <recommendedName>
        <fullName evidence="3">Lipoprotein</fullName>
    </recommendedName>
</protein>
<evidence type="ECO:0000313" key="1">
    <source>
        <dbReference type="EMBL" id="RGU57833.1"/>
    </source>
</evidence>
<dbReference type="RefSeq" id="WP_046404561.1">
    <property type="nucleotide sequence ID" value="NZ_JADNGC010000009.1"/>
</dbReference>
<gene>
    <name evidence="1" type="ORF">DWW57_04895</name>
</gene>
<dbReference type="PROSITE" id="PS51257">
    <property type="entry name" value="PROKAR_LIPOPROTEIN"/>
    <property type="match status" value="1"/>
</dbReference>
<dbReference type="EMBL" id="QRYC01000004">
    <property type="protein sequence ID" value="RGU57833.1"/>
    <property type="molecule type" value="Genomic_DNA"/>
</dbReference>
<name>A0A1Y4A0N7_9BACT</name>
<comment type="caution">
    <text evidence="1">The sequence shown here is derived from an EMBL/GenBank/DDBJ whole genome shotgun (WGS) entry which is preliminary data.</text>
</comment>
<organism evidence="1 2">
    <name type="scientific">Odoribacter splanchnicus</name>
    <dbReference type="NCBI Taxonomy" id="28118"/>
    <lineage>
        <taxon>Bacteria</taxon>
        <taxon>Pseudomonadati</taxon>
        <taxon>Bacteroidota</taxon>
        <taxon>Bacteroidia</taxon>
        <taxon>Bacteroidales</taxon>
        <taxon>Odoribacteraceae</taxon>
        <taxon>Odoribacter</taxon>
    </lineage>
</organism>
<dbReference type="AlphaFoldDB" id="A0A1Y4A0N7"/>
<sequence length="497" mass="56147">MMKQLYIIGFLLFFSGLCGCYEDKGNYDYTETFEITIDSLKESYTLYALVDTLRISPEVSPVNAEYDFHWCVYQTNVQGYAPKLDTIATTRELVYPMTLDPGSYQIVCMATERGTGITRIEERPLTVTTALAEGWYVLREKDGYTDLDLFSTEKGKIESIIASNNDGRNLQGEARAIEFSYNYKAWDEVNERYVNTNSIFALSKEDAIVIRTSNGKIIRDIEDLFYERPTVANFQNVCSQSSELYLINDGKGHYIYNMSSNSGRFGAALPGDYDLYPGWTYGVRQPLCFDKVSSSFVALNAMSSKVVNFNEKGAVDSVAYPKVNNLNADLLYIGPGIYPSGWALLKKRQTDTCLMYSLEVNNAYTPYNNPAKKCDTLIDDGTKGLLQADFWASSQNNNIIYFSKEHEIRSCNIDANYVEKNQRTLPSGETVTYMRHLKTSDGKVNKLAVATFDGSRYKVYLYDIQAGNLRNDPEILEGEGRVGAMIYINGMTKTTLY</sequence>
<evidence type="ECO:0000313" key="2">
    <source>
        <dbReference type="Proteomes" id="UP000284243"/>
    </source>
</evidence>
<dbReference type="Proteomes" id="UP000284243">
    <property type="component" value="Unassembled WGS sequence"/>
</dbReference>
<accession>A0A1Y4A0N7</accession>
<evidence type="ECO:0008006" key="3">
    <source>
        <dbReference type="Google" id="ProtNLM"/>
    </source>
</evidence>
<reference evidence="1 2" key="1">
    <citation type="submission" date="2018-08" db="EMBL/GenBank/DDBJ databases">
        <title>A genome reference for cultivated species of the human gut microbiota.</title>
        <authorList>
            <person name="Zou Y."/>
            <person name="Xue W."/>
            <person name="Luo G."/>
        </authorList>
    </citation>
    <scope>NUCLEOTIDE SEQUENCE [LARGE SCALE GENOMIC DNA]</scope>
    <source>
        <strain evidence="1 2">AF16-14</strain>
    </source>
</reference>
<dbReference type="Pfam" id="PF16407">
    <property type="entry name" value="PKD_2"/>
    <property type="match status" value="1"/>
</dbReference>
<dbReference type="InterPro" id="IPR032183">
    <property type="entry name" value="PKD-like"/>
</dbReference>
<proteinExistence type="predicted"/>